<evidence type="ECO:0000313" key="2">
    <source>
        <dbReference type="EMBL" id="QSE95648.1"/>
    </source>
</evidence>
<sequence length="294" mass="32133">MIEEPVRLDVASTEGVALASYRWEPAGHPRGIVQIAHGVGEHARRYAPLARALTEQGFVVYSHDHRGHGATAASPSDFGKLGVSGWGALVDDLGRVGAFARHEHPTLPLVLIAHSLGSFAAQQYLLDHSVEVDVVVLSGTAAIDLLEPAMNLDEPMDLSTFNAAFQSPRTDFDWLTRDEDQVDQYIADPLCGFGLDIDGAKSMFQGARQIADPQRVASMRSELPVYIVVGEMDPVNGQLALVHALVERYRQAGLTDVTLRTYSGARHEVFTETNREEVVSEMIAWLNKVLHTAE</sequence>
<dbReference type="EMBL" id="CP070619">
    <property type="protein sequence ID" value="QSE95648.1"/>
    <property type="molecule type" value="Genomic_DNA"/>
</dbReference>
<gene>
    <name evidence="2" type="ORF">JWS13_31560</name>
</gene>
<proteinExistence type="predicted"/>
<dbReference type="Pfam" id="PF12146">
    <property type="entry name" value="Hydrolase_4"/>
    <property type="match status" value="1"/>
</dbReference>
<dbReference type="Gene3D" id="3.40.50.1820">
    <property type="entry name" value="alpha/beta hydrolase"/>
    <property type="match status" value="1"/>
</dbReference>
<reference evidence="2 3" key="2">
    <citation type="journal article" date="2022" name="Arch. Microbiol.">
        <title>Rhodococcus pseudokoreensis sp. nov. isolated from the rhizosphere of young M26 apple rootstocks.</title>
        <authorList>
            <person name="Kampfer P."/>
            <person name="Glaeser S.P."/>
            <person name="Blom J."/>
            <person name="Wolf J."/>
            <person name="Benning S."/>
            <person name="Schloter M."/>
            <person name="Neumann-Schaal M."/>
        </authorList>
    </citation>
    <scope>NUCLEOTIDE SEQUENCE [LARGE SCALE GENOMIC DNA]</scope>
    <source>
        <strain evidence="2 3">R79</strain>
    </source>
</reference>
<dbReference type="InterPro" id="IPR029058">
    <property type="entry name" value="AB_hydrolase_fold"/>
</dbReference>
<dbReference type="PANTHER" id="PTHR11614">
    <property type="entry name" value="PHOSPHOLIPASE-RELATED"/>
    <property type="match status" value="1"/>
</dbReference>
<dbReference type="SUPFAM" id="SSF53474">
    <property type="entry name" value="alpha/beta-Hydrolases"/>
    <property type="match status" value="1"/>
</dbReference>
<evidence type="ECO:0000313" key="3">
    <source>
        <dbReference type="Proteomes" id="UP000662986"/>
    </source>
</evidence>
<keyword evidence="3" id="KW-1185">Reference proteome</keyword>
<protein>
    <submittedName>
        <fullName evidence="2">Lysophospholipase</fullName>
    </submittedName>
</protein>
<reference evidence="2 3" key="1">
    <citation type="journal article" date="2021" name="Microbiol. Resour. Announc.">
        <title>Complete Genome Sequences of Two Rhodococcus sp. Strains with Large and Linear Chromosomes, Isolated from Apple Rhizosphere.</title>
        <authorList>
            <person name="Benning S."/>
            <person name="Brugnone N."/>
            <person name="Siani R."/>
            <person name="Kublik S."/>
            <person name="Schloter M."/>
            <person name="Rad V."/>
        </authorList>
    </citation>
    <scope>NUCLEOTIDE SEQUENCE [LARGE SCALE GENOMIC DNA]</scope>
    <source>
        <strain evidence="2 3">R79</strain>
    </source>
</reference>
<evidence type="ECO:0000259" key="1">
    <source>
        <dbReference type="Pfam" id="PF12146"/>
    </source>
</evidence>
<dbReference type="InterPro" id="IPR022742">
    <property type="entry name" value="Hydrolase_4"/>
</dbReference>
<dbReference type="Proteomes" id="UP000662986">
    <property type="component" value="Chromosome"/>
</dbReference>
<dbReference type="InterPro" id="IPR051044">
    <property type="entry name" value="MAG_DAG_Lipase"/>
</dbReference>
<accession>A0A974WDT1</accession>
<name>A0A974WDT1_9NOCA</name>
<feature type="domain" description="Serine aminopeptidase S33" evidence="1">
    <location>
        <begin position="28"/>
        <end position="274"/>
    </location>
</feature>
<organism evidence="2 3">
    <name type="scientific">Rhodococcus pseudokoreensis</name>
    <dbReference type="NCBI Taxonomy" id="2811421"/>
    <lineage>
        <taxon>Bacteria</taxon>
        <taxon>Bacillati</taxon>
        <taxon>Actinomycetota</taxon>
        <taxon>Actinomycetes</taxon>
        <taxon>Mycobacteriales</taxon>
        <taxon>Nocardiaceae</taxon>
        <taxon>Rhodococcus</taxon>
    </lineage>
</organism>